<name>A0A074WDR4_9PEZI</name>
<feature type="compositionally biased region" description="Polar residues" evidence="1">
    <location>
        <begin position="266"/>
        <end position="280"/>
    </location>
</feature>
<dbReference type="OrthoDB" id="5303703at2759"/>
<feature type="region of interest" description="Disordered" evidence="1">
    <location>
        <begin position="548"/>
        <end position="584"/>
    </location>
</feature>
<protein>
    <submittedName>
        <fullName evidence="2">Uncharacterized protein</fullName>
    </submittedName>
</protein>
<feature type="region of interest" description="Disordered" evidence="1">
    <location>
        <begin position="790"/>
        <end position="811"/>
    </location>
</feature>
<dbReference type="STRING" id="1043004.A0A074WDR4"/>
<feature type="compositionally biased region" description="Basic and acidic residues" evidence="1">
    <location>
        <begin position="398"/>
        <end position="408"/>
    </location>
</feature>
<evidence type="ECO:0000313" key="2">
    <source>
        <dbReference type="EMBL" id="KEQ69694.1"/>
    </source>
</evidence>
<dbReference type="HOGENOM" id="CLU_322870_0_0_1"/>
<dbReference type="Proteomes" id="UP000027730">
    <property type="component" value="Unassembled WGS sequence"/>
</dbReference>
<gene>
    <name evidence="2" type="ORF">M436DRAFT_66959</name>
</gene>
<evidence type="ECO:0000313" key="3">
    <source>
        <dbReference type="Proteomes" id="UP000027730"/>
    </source>
</evidence>
<evidence type="ECO:0000256" key="1">
    <source>
        <dbReference type="SAM" id="MobiDB-lite"/>
    </source>
</evidence>
<organism evidence="2 3">
    <name type="scientific">Aureobasidium namibiae CBS 147.97</name>
    <dbReference type="NCBI Taxonomy" id="1043004"/>
    <lineage>
        <taxon>Eukaryota</taxon>
        <taxon>Fungi</taxon>
        <taxon>Dikarya</taxon>
        <taxon>Ascomycota</taxon>
        <taxon>Pezizomycotina</taxon>
        <taxon>Dothideomycetes</taxon>
        <taxon>Dothideomycetidae</taxon>
        <taxon>Dothideales</taxon>
        <taxon>Saccotheciaceae</taxon>
        <taxon>Aureobasidium</taxon>
    </lineage>
</organism>
<reference evidence="2 3" key="1">
    <citation type="journal article" date="2014" name="BMC Genomics">
        <title>Genome sequencing of four Aureobasidium pullulans varieties: biotechnological potential, stress tolerance, and description of new species.</title>
        <authorList>
            <person name="Gostin Ar C."/>
            <person name="Ohm R.A."/>
            <person name="Kogej T."/>
            <person name="Sonjak S."/>
            <person name="Turk M."/>
            <person name="Zajc J."/>
            <person name="Zalar P."/>
            <person name="Grube M."/>
            <person name="Sun H."/>
            <person name="Han J."/>
            <person name="Sharma A."/>
            <person name="Chiniquy J."/>
            <person name="Ngan C.Y."/>
            <person name="Lipzen A."/>
            <person name="Barry K."/>
            <person name="Grigoriev I.V."/>
            <person name="Gunde-Cimerman N."/>
        </authorList>
    </citation>
    <scope>NUCLEOTIDE SEQUENCE [LARGE SCALE GENOMIC DNA]</scope>
    <source>
        <strain evidence="2 3">CBS 147.97</strain>
    </source>
</reference>
<dbReference type="RefSeq" id="XP_013423941.1">
    <property type="nucleotide sequence ID" value="XM_013568487.1"/>
</dbReference>
<dbReference type="AlphaFoldDB" id="A0A074WDR4"/>
<feature type="region of interest" description="Disordered" evidence="1">
    <location>
        <begin position="596"/>
        <end position="678"/>
    </location>
</feature>
<feature type="compositionally biased region" description="Polar residues" evidence="1">
    <location>
        <begin position="409"/>
        <end position="433"/>
    </location>
</feature>
<proteinExistence type="predicted"/>
<feature type="compositionally biased region" description="Acidic residues" evidence="1">
    <location>
        <begin position="376"/>
        <end position="390"/>
    </location>
</feature>
<keyword evidence="3" id="KW-1185">Reference proteome</keyword>
<dbReference type="EMBL" id="KL584720">
    <property type="protein sequence ID" value="KEQ69694.1"/>
    <property type="molecule type" value="Genomic_DNA"/>
</dbReference>
<accession>A0A074WDR4</accession>
<feature type="compositionally biased region" description="Acidic residues" evidence="1">
    <location>
        <begin position="548"/>
        <end position="561"/>
    </location>
</feature>
<feature type="compositionally biased region" description="Basic residues" evidence="1">
    <location>
        <begin position="611"/>
        <end position="631"/>
    </location>
</feature>
<feature type="region of interest" description="Disordered" evidence="1">
    <location>
        <begin position="117"/>
        <end position="140"/>
    </location>
</feature>
<sequence length="896" mass="96969">MDDSMILDPMATHQVSVMPPRDPTPTEIYLDEDPKNLAHDISNTAASPTLDTAGMDSIPMQLSIHTHTTALETNAQIPFGAVAEAETASVEVQMDIGTDKTVTAAEANPEVVEEVAPASLSQAEGPDDNYTTPASVEDATTRSDVTVHEAAKKDTSVKAINDAPHAEEVITIEAHNPVIIRREVSEAIDTESTTDDTAAPDLKLTKAVASEQKDSSTVNLLVGERTNSCPESSKPSTLAVENTQEQYRLALDKIASEVVSPDNDPSRATESNSEAGNSDDTCAEIRRLTAAYDSSGEDQTKPKGSLFGGPAGPQIPLHTDTPKISEGRTFVQTETLKGFEELFPEEVTSGNNVFPEDSGLDINSFHFTNSNTEQDAELGAEAGAEQEDVLEQPTSSDQDPKPDVEPSHDPTSPNYTWIPTSPAYSHTTSNNSHATHKSYESEVQSILGLNLDDPYNVAADIQETPEAYASLERNPGHIVPELPGEQPPCNCEQPHCGHRVIIAFNLRKEPRKEHCVYINNLVYDNDPSGTYTDEQKYYPSAQKVAIEDLDEDEESNNDGEEDRVMSGGLPTGPTDPNGRFKTIPFNHTDTLIRDKMSFGEESSSSDESRTKKNKKRKKTKTKSSKASKKSKNNNGTAIIRATQSDEEDVRIDEQASTPVLKASTRKPATKKPSSTTTPDQTIVQMLQRLAKPHTTRLCYPITFNCPAASSSICKSSSYATKGCSPTPRKIKIYDFGQGSQEIPDENEAGSAVVSAKAKKPEQTQLCLSCTTRYMKILMCSTHDISPIIASPSQPASTSSPPSDSSSPTEARSPQISCTICAAPSTYTCETSCGANFCDTCSGKVYGEHEGNLSALLDTMTDEVTAEYPQGLRADVEVLRKGGELWKFLSRMARKKA</sequence>
<feature type="region of interest" description="Disordered" evidence="1">
    <location>
        <begin position="256"/>
        <end position="326"/>
    </location>
</feature>
<feature type="compositionally biased region" description="Low complexity" evidence="1">
    <location>
        <begin position="790"/>
        <end position="808"/>
    </location>
</feature>
<feature type="region of interest" description="Disordered" evidence="1">
    <location>
        <begin position="376"/>
        <end position="436"/>
    </location>
</feature>
<dbReference type="GeneID" id="25414143"/>